<name>A0A8K0T6S3_9HYPO</name>
<dbReference type="AlphaFoldDB" id="A0A8K0T6S3"/>
<reference evidence="1" key="1">
    <citation type="journal article" date="2021" name="Nat. Commun.">
        <title>Genetic determinants of endophytism in the Arabidopsis root mycobiome.</title>
        <authorList>
            <person name="Mesny F."/>
            <person name="Miyauchi S."/>
            <person name="Thiergart T."/>
            <person name="Pickel B."/>
            <person name="Atanasova L."/>
            <person name="Karlsson M."/>
            <person name="Huettel B."/>
            <person name="Barry K.W."/>
            <person name="Haridas S."/>
            <person name="Chen C."/>
            <person name="Bauer D."/>
            <person name="Andreopoulos W."/>
            <person name="Pangilinan J."/>
            <person name="LaButti K."/>
            <person name="Riley R."/>
            <person name="Lipzen A."/>
            <person name="Clum A."/>
            <person name="Drula E."/>
            <person name="Henrissat B."/>
            <person name="Kohler A."/>
            <person name="Grigoriev I.V."/>
            <person name="Martin F.M."/>
            <person name="Hacquard S."/>
        </authorList>
    </citation>
    <scope>NUCLEOTIDE SEQUENCE</scope>
    <source>
        <strain evidence="1">MPI-CAGE-CH-0235</strain>
    </source>
</reference>
<protein>
    <submittedName>
        <fullName evidence="1">Uncharacterized protein</fullName>
    </submittedName>
</protein>
<gene>
    <name evidence="1" type="ORF">B0I35DRAFT_472895</name>
</gene>
<comment type="caution">
    <text evidence="1">The sequence shown here is derived from an EMBL/GenBank/DDBJ whole genome shotgun (WGS) entry which is preliminary data.</text>
</comment>
<dbReference type="EMBL" id="JAGPNK010000001">
    <property type="protein sequence ID" value="KAH7328149.1"/>
    <property type="molecule type" value="Genomic_DNA"/>
</dbReference>
<proteinExistence type="predicted"/>
<dbReference type="Proteomes" id="UP000813444">
    <property type="component" value="Unassembled WGS sequence"/>
</dbReference>
<dbReference type="OrthoDB" id="4763081at2759"/>
<accession>A0A8K0T6S3</accession>
<sequence length="594" mass="65411">MVPGQPRTKGLHIHLRDQCGLCGVLLIPGDYFVVLYAGRDQTLAGYVAFPNYLHYPEQCSKVFFCRQPISRKCADRRESATLHTDCYNLYMQHAKSPDKASRLYTFASWNHPWPKCAPLLLSPLPFNLERASHLAAQVCSIPGLTTLPPEVSQMIWDWATPTVLLRFCAVLDAVDFLDHAPSHSRAFMPLATIHHWERGSFPVDFKAPDDSDFRITIDSRGIRRIDRLETGQPNPVQRKGSDIVYAIAKASQPIRVLFHLGLARLALDNTQLQLWDIPTPLQLPEIHALDMVPGAASLLPSARIATIDLETCTGITFFVCGGHVSGMHAHTSFAPSAQDTFHRFSAFFKASYVWVYVPLPRADAITAFGVLYRSSGQRPAEPCYLIRTKLAGDLTIGTLAENHEVELVPYPVTPQSVLVHTVPDRPTNTSDVILLGAHPTTEEQGQFLPIISTHLPLSGAAYSTAVLENVACVWVFRDRFKTALLRGLLVEYNNGAQRALGDCRLHVAPTEKCSELECLAFASTTVNGGAGTTVKAVKVVVLPSSSDAADGLDETWTRCSEGNTLEIWVTERELVLDLTTADGEDSEGSEDSED</sequence>
<evidence type="ECO:0000313" key="2">
    <source>
        <dbReference type="Proteomes" id="UP000813444"/>
    </source>
</evidence>
<keyword evidence="2" id="KW-1185">Reference proteome</keyword>
<organism evidence="1 2">
    <name type="scientific">Stachybotrys elegans</name>
    <dbReference type="NCBI Taxonomy" id="80388"/>
    <lineage>
        <taxon>Eukaryota</taxon>
        <taxon>Fungi</taxon>
        <taxon>Dikarya</taxon>
        <taxon>Ascomycota</taxon>
        <taxon>Pezizomycotina</taxon>
        <taxon>Sordariomycetes</taxon>
        <taxon>Hypocreomycetidae</taxon>
        <taxon>Hypocreales</taxon>
        <taxon>Stachybotryaceae</taxon>
        <taxon>Stachybotrys</taxon>
    </lineage>
</organism>
<evidence type="ECO:0000313" key="1">
    <source>
        <dbReference type="EMBL" id="KAH7328149.1"/>
    </source>
</evidence>